<proteinExistence type="predicted"/>
<dbReference type="GeneID" id="112691235"/>
<protein>
    <submittedName>
        <fullName evidence="2">Uncharacterized protein LOC112691235</fullName>
    </submittedName>
</protein>
<dbReference type="Proteomes" id="UP000694846">
    <property type="component" value="Unplaced"/>
</dbReference>
<evidence type="ECO:0000313" key="2">
    <source>
        <dbReference type="RefSeq" id="XP_025421176.1"/>
    </source>
</evidence>
<feature type="non-terminal residue" evidence="2">
    <location>
        <position position="1"/>
    </location>
</feature>
<organism evidence="1 2">
    <name type="scientific">Sipha flava</name>
    <name type="common">yellow sugarcane aphid</name>
    <dbReference type="NCBI Taxonomy" id="143950"/>
    <lineage>
        <taxon>Eukaryota</taxon>
        <taxon>Metazoa</taxon>
        <taxon>Ecdysozoa</taxon>
        <taxon>Arthropoda</taxon>
        <taxon>Hexapoda</taxon>
        <taxon>Insecta</taxon>
        <taxon>Pterygota</taxon>
        <taxon>Neoptera</taxon>
        <taxon>Paraneoptera</taxon>
        <taxon>Hemiptera</taxon>
        <taxon>Sternorrhyncha</taxon>
        <taxon>Aphidomorpha</taxon>
        <taxon>Aphidoidea</taxon>
        <taxon>Aphididae</taxon>
        <taxon>Sipha</taxon>
    </lineage>
</organism>
<gene>
    <name evidence="2" type="primary">LOC112691235</name>
</gene>
<keyword evidence="1" id="KW-1185">Reference proteome</keyword>
<dbReference type="RefSeq" id="XP_025421176.1">
    <property type="nucleotide sequence ID" value="XM_025565391.1"/>
</dbReference>
<dbReference type="AlphaFoldDB" id="A0A8B8GEZ8"/>
<evidence type="ECO:0000313" key="1">
    <source>
        <dbReference type="Proteomes" id="UP000694846"/>
    </source>
</evidence>
<accession>A0A8B8GEZ8</accession>
<dbReference type="OrthoDB" id="76453at2759"/>
<reference evidence="2" key="1">
    <citation type="submission" date="2025-08" db="UniProtKB">
        <authorList>
            <consortium name="RefSeq"/>
        </authorList>
    </citation>
    <scope>IDENTIFICATION</scope>
    <source>
        <tissue evidence="2">Whole body</tissue>
    </source>
</reference>
<name>A0A8B8GEZ8_9HEMI</name>
<sequence>IILECCSKLERIASKRKIYESDSTLSVLKKDSKLSVLSKGNVNKKERRQFIKLPFIGGGSANKSHNIGITIQTTSAIIKQFPDHNYGEMYPKYSTSTSRTNVFPQFSDLQICPARSSEELAIEEDKNFDGSRISPWSVKQTDLLSNNFECNHQNNTCSCPTRFGDSYNKVMAPFIKNLKSKNKISEMVPNPYTKAKNVLHYESLSRHMQQLQLNICAMNNKFLQLTEKYTKLYQQHVRNENNNLAFALYATEDEIKALKEKVDEACDVYREASLVIVQQQPCAQQPADVSPDRMTDGSLRRDTTSVRLARVLHRIQMLQDKCKTGHFVQGCGDQMEQQLVAIRVSMRDHHV</sequence>